<dbReference type="Proteomes" id="UP000324222">
    <property type="component" value="Unassembled WGS sequence"/>
</dbReference>
<name>A0A5B7H489_PORTR</name>
<dbReference type="AlphaFoldDB" id="A0A5B7H489"/>
<accession>A0A5B7H489</accession>
<keyword evidence="2" id="KW-1185">Reference proteome</keyword>
<reference evidence="1 2" key="1">
    <citation type="submission" date="2019-05" db="EMBL/GenBank/DDBJ databases">
        <title>Another draft genome of Portunus trituberculatus and its Hox gene families provides insights of decapod evolution.</title>
        <authorList>
            <person name="Jeong J.-H."/>
            <person name="Song I."/>
            <person name="Kim S."/>
            <person name="Choi T."/>
            <person name="Kim D."/>
            <person name="Ryu S."/>
            <person name="Kim W."/>
        </authorList>
    </citation>
    <scope>NUCLEOTIDE SEQUENCE [LARGE SCALE GENOMIC DNA]</scope>
    <source>
        <tissue evidence="1">Muscle</tissue>
    </source>
</reference>
<dbReference type="EMBL" id="VSRR010021709">
    <property type="protein sequence ID" value="MPC64157.1"/>
    <property type="molecule type" value="Genomic_DNA"/>
</dbReference>
<comment type="caution">
    <text evidence="1">The sequence shown here is derived from an EMBL/GenBank/DDBJ whole genome shotgun (WGS) entry which is preliminary data.</text>
</comment>
<proteinExistence type="predicted"/>
<sequence>MAARRFCFRTLVFCPRMSYLPGIWLPSRALSLLLLLTFLCF</sequence>
<protein>
    <submittedName>
        <fullName evidence="1">Uncharacterized protein</fullName>
    </submittedName>
</protein>
<organism evidence="1 2">
    <name type="scientific">Portunus trituberculatus</name>
    <name type="common">Swimming crab</name>
    <name type="synonym">Neptunus trituberculatus</name>
    <dbReference type="NCBI Taxonomy" id="210409"/>
    <lineage>
        <taxon>Eukaryota</taxon>
        <taxon>Metazoa</taxon>
        <taxon>Ecdysozoa</taxon>
        <taxon>Arthropoda</taxon>
        <taxon>Crustacea</taxon>
        <taxon>Multicrustacea</taxon>
        <taxon>Malacostraca</taxon>
        <taxon>Eumalacostraca</taxon>
        <taxon>Eucarida</taxon>
        <taxon>Decapoda</taxon>
        <taxon>Pleocyemata</taxon>
        <taxon>Brachyura</taxon>
        <taxon>Eubrachyura</taxon>
        <taxon>Portunoidea</taxon>
        <taxon>Portunidae</taxon>
        <taxon>Portuninae</taxon>
        <taxon>Portunus</taxon>
    </lineage>
</organism>
<gene>
    <name evidence="1" type="ORF">E2C01_058269</name>
</gene>
<evidence type="ECO:0000313" key="2">
    <source>
        <dbReference type="Proteomes" id="UP000324222"/>
    </source>
</evidence>
<evidence type="ECO:0000313" key="1">
    <source>
        <dbReference type="EMBL" id="MPC64157.1"/>
    </source>
</evidence>